<sequence>DVIVFENTPQYQLAILEDKFGRDYDIRSASRARWTTNESLESLVKVFFAAPQMQAVDYFYLDKPPTVLNTAQTRTKRTYDEAFAGSKKVYDLAQQSQKFLRTELHDNTLMTLKRNCGNLFSTVHQRTIDKEELFTAETAGSSSVDVSPLPTASLASCLAGNGMHVAQAGAIILICALFVEAVP</sequence>
<keyword evidence="2" id="KW-1185">Reference proteome</keyword>
<name>A0A1Q9BR21_SYMMI</name>
<dbReference type="EMBL" id="LSRX01006205">
    <property type="protein sequence ID" value="OLP73157.1"/>
    <property type="molecule type" value="Genomic_DNA"/>
</dbReference>
<proteinExistence type="predicted"/>
<evidence type="ECO:0000313" key="2">
    <source>
        <dbReference type="Proteomes" id="UP000186817"/>
    </source>
</evidence>
<dbReference type="OrthoDB" id="423734at2759"/>
<feature type="non-terminal residue" evidence="1">
    <location>
        <position position="1"/>
    </location>
</feature>
<evidence type="ECO:0000313" key="1">
    <source>
        <dbReference type="EMBL" id="OLP73157.1"/>
    </source>
</evidence>
<dbReference type="Proteomes" id="UP000186817">
    <property type="component" value="Unassembled WGS sequence"/>
</dbReference>
<gene>
    <name evidence="1" type="ORF">AK812_SmicGene47716</name>
</gene>
<comment type="caution">
    <text evidence="1">The sequence shown here is derived from an EMBL/GenBank/DDBJ whole genome shotgun (WGS) entry which is preliminary data.</text>
</comment>
<protein>
    <submittedName>
        <fullName evidence="1">Uncharacterized protein</fullName>
    </submittedName>
</protein>
<reference evidence="1 2" key="1">
    <citation type="submission" date="2016-02" db="EMBL/GenBank/DDBJ databases">
        <title>Genome analysis of coral dinoflagellate symbionts highlights evolutionary adaptations to a symbiotic lifestyle.</title>
        <authorList>
            <person name="Aranda M."/>
            <person name="Li Y."/>
            <person name="Liew Y.J."/>
            <person name="Baumgarten S."/>
            <person name="Simakov O."/>
            <person name="Wilson M."/>
            <person name="Piel J."/>
            <person name="Ashoor H."/>
            <person name="Bougouffa S."/>
            <person name="Bajic V.B."/>
            <person name="Ryu T."/>
            <person name="Ravasi T."/>
            <person name="Bayer T."/>
            <person name="Micklem G."/>
            <person name="Kim H."/>
            <person name="Bhak J."/>
            <person name="Lajeunesse T.C."/>
            <person name="Voolstra C.R."/>
        </authorList>
    </citation>
    <scope>NUCLEOTIDE SEQUENCE [LARGE SCALE GENOMIC DNA]</scope>
    <source>
        <strain evidence="1 2">CCMP2467</strain>
    </source>
</reference>
<accession>A0A1Q9BR21</accession>
<dbReference type="AlphaFoldDB" id="A0A1Q9BR21"/>
<organism evidence="1 2">
    <name type="scientific">Symbiodinium microadriaticum</name>
    <name type="common">Dinoflagellate</name>
    <name type="synonym">Zooxanthella microadriatica</name>
    <dbReference type="NCBI Taxonomy" id="2951"/>
    <lineage>
        <taxon>Eukaryota</taxon>
        <taxon>Sar</taxon>
        <taxon>Alveolata</taxon>
        <taxon>Dinophyceae</taxon>
        <taxon>Suessiales</taxon>
        <taxon>Symbiodiniaceae</taxon>
        <taxon>Symbiodinium</taxon>
    </lineage>
</organism>